<keyword evidence="5" id="KW-0408">Iron</keyword>
<dbReference type="InterPro" id="IPR032432">
    <property type="entry name" value="Radical_SAM_C"/>
</dbReference>
<protein>
    <submittedName>
        <fullName evidence="8">Radical SAM protein</fullName>
    </submittedName>
</protein>
<dbReference type="GO" id="GO:0003824">
    <property type="term" value="F:catalytic activity"/>
    <property type="evidence" value="ECO:0007669"/>
    <property type="project" value="InterPro"/>
</dbReference>
<keyword evidence="3" id="KW-0949">S-adenosyl-L-methionine</keyword>
<evidence type="ECO:0000256" key="5">
    <source>
        <dbReference type="ARBA" id="ARBA00023004"/>
    </source>
</evidence>
<dbReference type="InterPro" id="IPR006638">
    <property type="entry name" value="Elp3/MiaA/NifB-like_rSAM"/>
</dbReference>
<dbReference type="SFLD" id="SFLDG01082">
    <property type="entry name" value="B12-binding_domain_containing"/>
    <property type="match status" value="1"/>
</dbReference>
<dbReference type="EMBL" id="MCIB01000001">
    <property type="protein sequence ID" value="RKD34404.1"/>
    <property type="molecule type" value="Genomic_DNA"/>
</dbReference>
<evidence type="ECO:0000313" key="8">
    <source>
        <dbReference type="EMBL" id="RKD34404.1"/>
    </source>
</evidence>
<dbReference type="InterPro" id="IPR023404">
    <property type="entry name" value="rSAM_horseshoe"/>
</dbReference>
<dbReference type="PANTHER" id="PTHR11135:SF0">
    <property type="entry name" value="ELONGATOR COMPLEX PROTEIN 3"/>
    <property type="match status" value="1"/>
</dbReference>
<feature type="domain" description="Radical SAM core" evidence="7">
    <location>
        <begin position="3"/>
        <end position="239"/>
    </location>
</feature>
<proteinExistence type="predicted"/>
<dbReference type="Gene3D" id="3.80.30.20">
    <property type="entry name" value="tm_1862 like domain"/>
    <property type="match status" value="1"/>
</dbReference>
<dbReference type="PANTHER" id="PTHR11135">
    <property type="entry name" value="HISTONE ACETYLTRANSFERASE-RELATED"/>
    <property type="match status" value="1"/>
</dbReference>
<dbReference type="GO" id="GO:0005737">
    <property type="term" value="C:cytoplasm"/>
    <property type="evidence" value="ECO:0007669"/>
    <property type="project" value="TreeGrafter"/>
</dbReference>
<keyword evidence="6" id="KW-0411">Iron-sulfur</keyword>
<dbReference type="RefSeq" id="WP_120166263.1">
    <property type="nucleotide sequence ID" value="NZ_MCIB01000001.1"/>
</dbReference>
<evidence type="ECO:0000256" key="1">
    <source>
        <dbReference type="ARBA" id="ARBA00001966"/>
    </source>
</evidence>
<dbReference type="SMART" id="SM00729">
    <property type="entry name" value="Elp3"/>
    <property type="match status" value="1"/>
</dbReference>
<dbReference type="Pfam" id="PF16199">
    <property type="entry name" value="Radical_SAM_C"/>
    <property type="match status" value="1"/>
</dbReference>
<dbReference type="InterPro" id="IPR058240">
    <property type="entry name" value="rSAM_sf"/>
</dbReference>
<keyword evidence="2" id="KW-0004">4Fe-4S</keyword>
<comment type="caution">
    <text evidence="8">The sequence shown here is derived from an EMBL/GenBank/DDBJ whole genome shotgun (WGS) entry which is preliminary data.</text>
</comment>
<gene>
    <name evidence="8" type="ORF">BET03_00805</name>
</gene>
<dbReference type="InterPro" id="IPR007197">
    <property type="entry name" value="rSAM"/>
</dbReference>
<dbReference type="GO" id="GO:0002926">
    <property type="term" value="P:tRNA wobble base 5-methoxycarbonylmethyl-2-thiouridinylation"/>
    <property type="evidence" value="ECO:0007669"/>
    <property type="project" value="TreeGrafter"/>
</dbReference>
<dbReference type="InterPro" id="IPR039661">
    <property type="entry name" value="ELP3"/>
</dbReference>
<dbReference type="SUPFAM" id="SSF102114">
    <property type="entry name" value="Radical SAM enzymes"/>
    <property type="match status" value="1"/>
</dbReference>
<comment type="cofactor">
    <cofactor evidence="1">
        <name>[4Fe-4S] cluster</name>
        <dbReference type="ChEBI" id="CHEBI:49883"/>
    </cofactor>
</comment>
<dbReference type="SFLD" id="SFLDS00029">
    <property type="entry name" value="Radical_SAM"/>
    <property type="match status" value="1"/>
</dbReference>
<keyword evidence="4" id="KW-0479">Metal-binding</keyword>
<accession>A0A419TA93</accession>
<evidence type="ECO:0000259" key="7">
    <source>
        <dbReference type="PROSITE" id="PS51918"/>
    </source>
</evidence>
<dbReference type="GO" id="GO:0046872">
    <property type="term" value="F:metal ion binding"/>
    <property type="evidence" value="ECO:0007669"/>
    <property type="project" value="UniProtKB-KW"/>
</dbReference>
<evidence type="ECO:0000256" key="2">
    <source>
        <dbReference type="ARBA" id="ARBA00022485"/>
    </source>
</evidence>
<dbReference type="GO" id="GO:0051539">
    <property type="term" value="F:4 iron, 4 sulfur cluster binding"/>
    <property type="evidence" value="ECO:0007669"/>
    <property type="project" value="UniProtKB-KW"/>
</dbReference>
<evidence type="ECO:0000256" key="4">
    <source>
        <dbReference type="ARBA" id="ARBA00022723"/>
    </source>
</evidence>
<sequence length="362" mass="42048">MSNRYRIIPIFVPHRGCPHDCVFCNQKKITGLTTDVTSDEVDKIVTEYLKTIPEGVNNIEVAFYGGSFTGIELKTQKELLETVFKYKEKGLIHRIRLSTRPDYIDIERLELLKKLGVDIIELGVQSLDETVLERSFRGHTPEDVINAVKLIKEYSFKLGLQMMIGLPGDTREKSLNTGKKIIELKPDFVRIYPTLVVKDTYLERMYLNGTYTPLSLEEAVSICTELLMLFNYNNIMVIRIGLQPSENIALDKDVITGPFHPSIRQLVESNFYKIILDNFIKNRQFKNDIIIFRANNKEIANIVGQKSSNIKYLKSKFGFKKVKVLRENIPSGYFYVEYDNLKLKIDKMYYIEKYLKERKIIN</sequence>
<name>A0A419TA93_9FIRM</name>
<evidence type="ECO:0000256" key="3">
    <source>
        <dbReference type="ARBA" id="ARBA00022691"/>
    </source>
</evidence>
<evidence type="ECO:0000256" key="6">
    <source>
        <dbReference type="ARBA" id="ARBA00023014"/>
    </source>
</evidence>
<dbReference type="Proteomes" id="UP000284177">
    <property type="component" value="Unassembled WGS sequence"/>
</dbReference>
<dbReference type="PROSITE" id="PS51918">
    <property type="entry name" value="RADICAL_SAM"/>
    <property type="match status" value="1"/>
</dbReference>
<reference evidence="8 9" key="1">
    <citation type="submission" date="2016-08" db="EMBL/GenBank/DDBJ databases">
        <title>Novel Firmicutes and Novel Genomes.</title>
        <authorList>
            <person name="Poppleton D.I."/>
            <person name="Gribaldo S."/>
        </authorList>
    </citation>
    <scope>NUCLEOTIDE SEQUENCE [LARGE SCALE GENOMIC DNA]</scope>
    <source>
        <strain evidence="8 9">CTT3</strain>
    </source>
</reference>
<evidence type="ECO:0000313" key="9">
    <source>
        <dbReference type="Proteomes" id="UP000284177"/>
    </source>
</evidence>
<dbReference type="OrthoDB" id="9815044at2"/>
<dbReference type="Pfam" id="PF04055">
    <property type="entry name" value="Radical_SAM"/>
    <property type="match status" value="1"/>
</dbReference>
<dbReference type="FunFam" id="3.80.30.20:FF:000016">
    <property type="entry name" value="Oxygen-independent coproporphyrinogen III oxidase"/>
    <property type="match status" value="1"/>
</dbReference>
<dbReference type="SFLD" id="SFLDG01086">
    <property type="entry name" value="elongater_protein-like"/>
    <property type="match status" value="1"/>
</dbReference>
<organism evidence="8 9">
    <name type="scientific">Thermohalobacter berrensis</name>
    <dbReference type="NCBI Taxonomy" id="99594"/>
    <lineage>
        <taxon>Bacteria</taxon>
        <taxon>Bacillati</taxon>
        <taxon>Bacillota</taxon>
        <taxon>Tissierellia</taxon>
        <taxon>Tissierellales</taxon>
        <taxon>Thermohalobacteraceae</taxon>
        <taxon>Thermohalobacter</taxon>
    </lineage>
</organism>
<dbReference type="AlphaFoldDB" id="A0A419TA93"/>
<dbReference type="CDD" id="cd01335">
    <property type="entry name" value="Radical_SAM"/>
    <property type="match status" value="1"/>
</dbReference>
<keyword evidence="9" id="KW-1185">Reference proteome</keyword>